<dbReference type="AlphaFoldDB" id="A0A8C5F587"/>
<keyword evidence="13" id="KW-1185">Reference proteome</keyword>
<comment type="similarity">
    <text evidence="2 10">Belongs to the glycosyltransferase 31 family.</text>
</comment>
<dbReference type="PANTHER" id="PTHR11214:SF234">
    <property type="entry name" value="HEXOSYLTRANSFERASE"/>
    <property type="match status" value="1"/>
</dbReference>
<keyword evidence="5 10" id="KW-0812">Transmembrane</keyword>
<dbReference type="Ensembl" id="ENSGMOT00000006107.2">
    <property type="protein sequence ID" value="ENSGMOP00000005934.2"/>
    <property type="gene ID" value="ENSGMOG00000005587.2"/>
</dbReference>
<proteinExistence type="inferred from homology"/>
<evidence type="ECO:0000256" key="10">
    <source>
        <dbReference type="RuleBase" id="RU363063"/>
    </source>
</evidence>
<feature type="transmembrane region" description="Helical" evidence="10">
    <location>
        <begin position="12"/>
        <end position="33"/>
    </location>
</feature>
<dbReference type="GeneID" id="115552587"/>
<dbReference type="OrthoDB" id="2139606at2759"/>
<organism evidence="12 13">
    <name type="scientific">Gadus morhua</name>
    <name type="common">Atlantic cod</name>
    <dbReference type="NCBI Taxonomy" id="8049"/>
    <lineage>
        <taxon>Eukaryota</taxon>
        <taxon>Metazoa</taxon>
        <taxon>Chordata</taxon>
        <taxon>Craniata</taxon>
        <taxon>Vertebrata</taxon>
        <taxon>Euteleostomi</taxon>
        <taxon>Actinopterygii</taxon>
        <taxon>Neopterygii</taxon>
        <taxon>Teleostei</taxon>
        <taxon>Neoteleostei</taxon>
        <taxon>Acanthomorphata</taxon>
        <taxon>Zeiogadaria</taxon>
        <taxon>Gadariae</taxon>
        <taxon>Gadiformes</taxon>
        <taxon>Gadoidei</taxon>
        <taxon>Gadidae</taxon>
        <taxon>Gadus</taxon>
    </lineage>
</organism>
<reference evidence="12" key="2">
    <citation type="submission" date="2025-09" db="UniProtKB">
        <authorList>
            <consortium name="Ensembl"/>
        </authorList>
    </citation>
    <scope>IDENTIFICATION</scope>
</reference>
<dbReference type="Gene3D" id="3.90.550.50">
    <property type="match status" value="1"/>
</dbReference>
<evidence type="ECO:0000256" key="7">
    <source>
        <dbReference type="ARBA" id="ARBA00022989"/>
    </source>
</evidence>
<name>A0A8C5F587_GADMO</name>
<dbReference type="GO" id="GO:0030311">
    <property type="term" value="P:poly-N-acetyllactosamine biosynthetic process"/>
    <property type="evidence" value="ECO:0007669"/>
    <property type="project" value="TreeGrafter"/>
</dbReference>
<evidence type="ECO:0000256" key="8">
    <source>
        <dbReference type="ARBA" id="ARBA00023034"/>
    </source>
</evidence>
<sequence>MAVCFCRWRNLLICLCTPCILLVLLFVYITLLVCLTTPLTSGTTSILNIDHFIAPGTHRNEGWAPSPDRFWEPHLSLGVWNLLQLSTDRSINPILRPYKHSRLPDRGANGSRDPRPAGDPPGSRDPVPQLDRLAGDILEFARHMHKRDYPVVAEPQDACGAGSANDHGRALLLLAIKTKVQNFKNRQIIRSTWGQAGWVAGQRLAGGGYVRRVFLLGTDRSRDNSTAWPDLVTLEGRQYKDILQWDFHDSFFNLTLKDVLFWRWFSRGCRQTHFVFKGDDDVFVNTPALVDYLSQQLGDPGTAMKSFMVGDVIGAAQPSRNNKSKYFVPEAFYAGSYPPYAGGGGVVYSGLLTKLLHLVSKRVHLYPIDDVFVGMCLLKLNAYPSHHPAFLTFDFPGDEEMKPCAYHKTIMVHKRMPDRVEQLWARLKESQPLCWNVTLREDKLKNKP</sequence>
<gene>
    <name evidence="12" type="primary">LOC115552587</name>
</gene>
<keyword evidence="6 10" id="KW-0735">Signal-anchor</keyword>
<dbReference type="GO" id="GO:0008194">
    <property type="term" value="F:UDP-glycosyltransferase activity"/>
    <property type="evidence" value="ECO:0007669"/>
    <property type="project" value="TreeGrafter"/>
</dbReference>
<evidence type="ECO:0000313" key="12">
    <source>
        <dbReference type="Ensembl" id="ENSGMOP00000005934.2"/>
    </source>
</evidence>
<evidence type="ECO:0000256" key="5">
    <source>
        <dbReference type="ARBA" id="ARBA00022692"/>
    </source>
</evidence>
<dbReference type="GO" id="GO:0000139">
    <property type="term" value="C:Golgi membrane"/>
    <property type="evidence" value="ECO:0007669"/>
    <property type="project" value="UniProtKB-SubCell"/>
</dbReference>
<evidence type="ECO:0000256" key="9">
    <source>
        <dbReference type="ARBA" id="ARBA00023136"/>
    </source>
</evidence>
<dbReference type="GO" id="GO:0016758">
    <property type="term" value="F:hexosyltransferase activity"/>
    <property type="evidence" value="ECO:0007669"/>
    <property type="project" value="InterPro"/>
</dbReference>
<reference evidence="12" key="1">
    <citation type="submission" date="2025-08" db="UniProtKB">
        <authorList>
            <consortium name="Ensembl"/>
        </authorList>
    </citation>
    <scope>IDENTIFICATION</scope>
</reference>
<comment type="subcellular location">
    <subcellularLocation>
        <location evidence="1 10">Golgi apparatus membrane</location>
        <topology evidence="1 10">Single-pass type II membrane protein</topology>
    </subcellularLocation>
</comment>
<evidence type="ECO:0000313" key="13">
    <source>
        <dbReference type="Proteomes" id="UP000694546"/>
    </source>
</evidence>
<dbReference type="InterPro" id="IPR002659">
    <property type="entry name" value="Glyco_trans_31"/>
</dbReference>
<evidence type="ECO:0000256" key="1">
    <source>
        <dbReference type="ARBA" id="ARBA00004323"/>
    </source>
</evidence>
<keyword evidence="9 10" id="KW-0472">Membrane</keyword>
<evidence type="ECO:0000256" key="3">
    <source>
        <dbReference type="ARBA" id="ARBA00022676"/>
    </source>
</evidence>
<evidence type="ECO:0000256" key="2">
    <source>
        <dbReference type="ARBA" id="ARBA00008661"/>
    </source>
</evidence>
<keyword evidence="7 10" id="KW-1133">Transmembrane helix</keyword>
<dbReference type="GO" id="GO:0006493">
    <property type="term" value="P:protein O-linked glycosylation"/>
    <property type="evidence" value="ECO:0007669"/>
    <property type="project" value="TreeGrafter"/>
</dbReference>
<dbReference type="RefSeq" id="XP_030224679.1">
    <property type="nucleotide sequence ID" value="XM_030368819.1"/>
</dbReference>
<dbReference type="GO" id="GO:0006629">
    <property type="term" value="P:lipid metabolic process"/>
    <property type="evidence" value="ECO:0007669"/>
    <property type="project" value="UniProtKB-KW"/>
</dbReference>
<evidence type="ECO:0000256" key="11">
    <source>
        <dbReference type="SAM" id="MobiDB-lite"/>
    </source>
</evidence>
<evidence type="ECO:0000256" key="4">
    <source>
        <dbReference type="ARBA" id="ARBA00022679"/>
    </source>
</evidence>
<evidence type="ECO:0000256" key="6">
    <source>
        <dbReference type="ARBA" id="ARBA00022968"/>
    </source>
</evidence>
<keyword evidence="3 10" id="KW-0328">Glycosyltransferase</keyword>
<dbReference type="Proteomes" id="UP000694546">
    <property type="component" value="Chromosome 10"/>
</dbReference>
<keyword evidence="4" id="KW-0808">Transferase</keyword>
<dbReference type="PANTHER" id="PTHR11214">
    <property type="entry name" value="BETA-1,3-N-ACETYLGLUCOSAMINYLTRANSFERASE"/>
    <property type="match status" value="1"/>
</dbReference>
<feature type="region of interest" description="Disordered" evidence="11">
    <location>
        <begin position="98"/>
        <end position="129"/>
    </location>
</feature>
<dbReference type="OMA" id="GMCMIRL"/>
<accession>A0A8C5F587</accession>
<dbReference type="GeneTree" id="ENSGT00940000164878"/>
<keyword evidence="8 10" id="KW-0333">Golgi apparatus</keyword>
<protein>
    <recommendedName>
        <fullName evidence="10">Hexosyltransferase</fullName>
        <ecNumber evidence="10">2.4.1.-</ecNumber>
    </recommendedName>
</protein>
<dbReference type="Pfam" id="PF01762">
    <property type="entry name" value="Galactosyl_T"/>
    <property type="match status" value="1"/>
</dbReference>
<dbReference type="EC" id="2.4.1.-" evidence="10"/>